<feature type="compositionally biased region" description="Basic and acidic residues" evidence="1">
    <location>
        <begin position="431"/>
        <end position="446"/>
    </location>
</feature>
<name>A0AB39ZP85_DROSZ</name>
<dbReference type="Proteomes" id="UP001652628">
    <property type="component" value="Chromosome X"/>
</dbReference>
<proteinExistence type="predicted"/>
<evidence type="ECO:0000256" key="1">
    <source>
        <dbReference type="SAM" id="MobiDB-lite"/>
    </source>
</evidence>
<reference evidence="4" key="1">
    <citation type="submission" date="2025-08" db="UniProtKB">
        <authorList>
            <consortium name="RefSeq"/>
        </authorList>
    </citation>
    <scope>IDENTIFICATION</scope>
</reference>
<dbReference type="SMART" id="SM00875">
    <property type="entry name" value="BACK"/>
    <property type="match status" value="1"/>
</dbReference>
<sequence length="646" mass="74714">MMGDDADQNHNEVPTPEGVIWHDVVDRIEFECRTFSTGNMDAQERRSQVECALNRVMPWNDVHFSRINLPHSHPFECSNPTDYRRMVTENMGATTLVCIGTATFWCIPSLLQFHCNYFERHIRRAYRFREGADLTAVGFRAAYDWMRLQESLGNDIGPGQVVAMLHTAMQLEMRALQTDCYRFLCGAHFREEIAFEVYLKALKYPELEALRKVMLQRIGVHFLAVVGGTHFRQMPFEDVMTLMYQDSLGVNSEVEVLVALICWLSHRPQEIPKLMPQLIGCVRLTLMPLPVLHKLWDTSSVSSRPSDPDCTFWVAFHNDVKMRKRISVAITVASLRLLHPTRRAFLESLEDIGVEAPREWIYDEACSYHLPYPKGPYCHVVNGRGILSYVWQRAQVEREFQTAFARRSRSLLPATNDLQTIEEVPEEDRGEENREEAAGPEPKSEDLTAATQQVMDEGETRLAGQLRELNRLRMQAQLLADARLSRRLRSRTRNLDTSSESGNDLEIIATVGSDYVIHPLRVEFRPRHNGNSFPAMSPAMEDSPLYRRWEEARRREAQVGFRESEDEDEDEDDDKELNENYLMELEYMCTEMDLFLPHEEDPQPPEPEVTPAEDQIRPLETYVQETDRLIRGLLKHLDENVMPQAP</sequence>
<protein>
    <recommendedName>
        <fullName evidence="2">BACK domain-containing protein</fullName>
    </recommendedName>
</protein>
<dbReference type="GeneID" id="108016672"/>
<feature type="domain" description="BACK" evidence="2">
    <location>
        <begin position="194"/>
        <end position="297"/>
    </location>
</feature>
<feature type="region of interest" description="Disordered" evidence="1">
    <location>
        <begin position="415"/>
        <end position="448"/>
    </location>
</feature>
<dbReference type="InterPro" id="IPR011705">
    <property type="entry name" value="BACK"/>
</dbReference>
<dbReference type="Gene3D" id="1.25.40.420">
    <property type="match status" value="1"/>
</dbReference>
<evidence type="ECO:0000313" key="4">
    <source>
        <dbReference type="RefSeq" id="XP_016938879.3"/>
    </source>
</evidence>
<evidence type="ECO:0000259" key="2">
    <source>
        <dbReference type="SMART" id="SM00875"/>
    </source>
</evidence>
<evidence type="ECO:0000313" key="3">
    <source>
        <dbReference type="Proteomes" id="UP001652628"/>
    </source>
</evidence>
<feature type="region of interest" description="Disordered" evidence="1">
    <location>
        <begin position="597"/>
        <end position="617"/>
    </location>
</feature>
<gene>
    <name evidence="4" type="primary">LOC108016672</name>
</gene>
<dbReference type="PANTHER" id="PTHR22667">
    <property type="entry name" value="AT01380P-RELATED"/>
    <property type="match status" value="1"/>
</dbReference>
<organism evidence="3 4">
    <name type="scientific">Drosophila suzukii</name>
    <name type="common">Spotted-wing drosophila fruit fly</name>
    <dbReference type="NCBI Taxonomy" id="28584"/>
    <lineage>
        <taxon>Eukaryota</taxon>
        <taxon>Metazoa</taxon>
        <taxon>Ecdysozoa</taxon>
        <taxon>Arthropoda</taxon>
        <taxon>Hexapoda</taxon>
        <taxon>Insecta</taxon>
        <taxon>Pterygota</taxon>
        <taxon>Neoptera</taxon>
        <taxon>Endopterygota</taxon>
        <taxon>Diptera</taxon>
        <taxon>Brachycera</taxon>
        <taxon>Muscomorpha</taxon>
        <taxon>Ephydroidea</taxon>
        <taxon>Drosophilidae</taxon>
        <taxon>Drosophila</taxon>
        <taxon>Sophophora</taxon>
    </lineage>
</organism>
<dbReference type="PANTHER" id="PTHR22667:SF0">
    <property type="entry name" value="AT01380P-RELATED"/>
    <property type="match status" value="1"/>
</dbReference>
<dbReference type="RefSeq" id="XP_016938879.3">
    <property type="nucleotide sequence ID" value="XM_017083390.4"/>
</dbReference>
<keyword evidence="3" id="KW-1185">Reference proteome</keyword>
<dbReference type="Pfam" id="PF07707">
    <property type="entry name" value="BACK"/>
    <property type="match status" value="1"/>
</dbReference>
<dbReference type="AlphaFoldDB" id="A0AB39ZP85"/>
<accession>A0AB39ZP85</accession>